<evidence type="ECO:0000313" key="3">
    <source>
        <dbReference type="Proteomes" id="UP000005954"/>
    </source>
</evidence>
<accession>A3SJ31</accession>
<sequence length="30" mass="3350">MGENQPHSGKLDIQKNDNQRAVISDTLQPD</sequence>
<proteinExistence type="predicted"/>
<keyword evidence="3" id="KW-1185">Reference proteome</keyword>
<comment type="caution">
    <text evidence="2">The sequence shown here is derived from an EMBL/GenBank/DDBJ whole genome shotgun (WGS) entry which is preliminary data.</text>
</comment>
<name>A3SJ31_ROSNI</name>
<dbReference type="STRING" id="89187.ISM_03695"/>
<feature type="compositionally biased region" description="Basic and acidic residues" evidence="1">
    <location>
        <begin position="9"/>
        <end position="18"/>
    </location>
</feature>
<organism evidence="2 3">
    <name type="scientific">Roseovarius nubinhibens (strain ATCC BAA-591 / DSM 15170 / ISM)</name>
    <dbReference type="NCBI Taxonomy" id="89187"/>
    <lineage>
        <taxon>Bacteria</taxon>
        <taxon>Pseudomonadati</taxon>
        <taxon>Pseudomonadota</taxon>
        <taxon>Alphaproteobacteria</taxon>
        <taxon>Rhodobacterales</taxon>
        <taxon>Roseobacteraceae</taxon>
        <taxon>Roseovarius</taxon>
    </lineage>
</organism>
<dbReference type="HOGENOM" id="CLU_3405208_0_0_5"/>
<feature type="compositionally biased region" description="Polar residues" evidence="1">
    <location>
        <begin position="19"/>
        <end position="30"/>
    </location>
</feature>
<evidence type="ECO:0000313" key="2">
    <source>
        <dbReference type="EMBL" id="EAP77362.1"/>
    </source>
</evidence>
<dbReference type="EMBL" id="AALY01000001">
    <property type="protein sequence ID" value="EAP77362.1"/>
    <property type="molecule type" value="Genomic_DNA"/>
</dbReference>
<protein>
    <submittedName>
        <fullName evidence="2">Uncharacterized protein</fullName>
    </submittedName>
</protein>
<gene>
    <name evidence="2" type="ORF">ISM_03695</name>
</gene>
<reference evidence="2 3" key="1">
    <citation type="submission" date="2005-12" db="EMBL/GenBank/DDBJ databases">
        <authorList>
            <person name="Moran M.A."/>
            <person name="Ferriera S."/>
            <person name="Johnson J."/>
            <person name="Kravitz S."/>
            <person name="Halpern A."/>
            <person name="Remington K."/>
            <person name="Beeson K."/>
            <person name="Tran B."/>
            <person name="Rogers Y.-H."/>
            <person name="Friedman R."/>
            <person name="Venter J.C."/>
        </authorList>
    </citation>
    <scope>NUCLEOTIDE SEQUENCE [LARGE SCALE GENOMIC DNA]</scope>
    <source>
        <strain evidence="3">ATCC BAA-591 / DSM 15170 / ISM</strain>
    </source>
</reference>
<dbReference type="AlphaFoldDB" id="A3SJ31"/>
<dbReference type="Proteomes" id="UP000005954">
    <property type="component" value="Unassembled WGS sequence"/>
</dbReference>
<evidence type="ECO:0000256" key="1">
    <source>
        <dbReference type="SAM" id="MobiDB-lite"/>
    </source>
</evidence>
<feature type="region of interest" description="Disordered" evidence="1">
    <location>
        <begin position="1"/>
        <end position="30"/>
    </location>
</feature>